<keyword evidence="2" id="KW-1185">Reference proteome</keyword>
<evidence type="ECO:0000313" key="1">
    <source>
        <dbReference type="EMBL" id="ADQ08290.1"/>
    </source>
</evidence>
<dbReference type="STRING" id="632292.Calhy_2601"/>
<accession>E4QAI6</accession>
<name>E4QAI6_CALH1</name>
<dbReference type="AlphaFoldDB" id="E4QAI6"/>
<dbReference type="Proteomes" id="UP000006890">
    <property type="component" value="Chromosome"/>
</dbReference>
<organism evidence="1 2">
    <name type="scientific">Caldicellulosiruptor hydrothermalis (strain DSM 18901 / VKM B-2411 / 108)</name>
    <dbReference type="NCBI Taxonomy" id="632292"/>
    <lineage>
        <taxon>Bacteria</taxon>
        <taxon>Bacillati</taxon>
        <taxon>Bacillota</taxon>
        <taxon>Bacillota incertae sedis</taxon>
        <taxon>Caldicellulosiruptorales</taxon>
        <taxon>Caldicellulosiruptoraceae</taxon>
        <taxon>Caldicellulosiruptor</taxon>
    </lineage>
</organism>
<sequence>MWLLKIIRPQMMEEVQGEIDELLGRIEKEEMVK</sequence>
<reference evidence="1 2" key="2">
    <citation type="journal article" date="2011" name="J. Bacteriol.">
        <title>Complete genome sequences for the anaerobic, extremely thermophilic plant biomass-degrading bacteria Caldicellulosiruptor hydrothermalis, Caldicellulosiruptor kristjanssonii, Caldicellulosiruptor kronotskyensis, Caldicellulosiruptor owensenis, and Caldicellulosiruptor lactoaceticus.</title>
        <authorList>
            <person name="Blumer-Schuette S.E."/>
            <person name="Ozdemir I."/>
            <person name="Mistry D."/>
            <person name="Lucas S."/>
            <person name="Lapidus A."/>
            <person name="Cheng J.F."/>
            <person name="Goodwin L.A."/>
            <person name="Pitluck S."/>
            <person name="Land M.L."/>
            <person name="Hauser L.J."/>
            <person name="Woyke T."/>
            <person name="Mikhailova N."/>
            <person name="Pati A."/>
            <person name="Kyrpides N.C."/>
            <person name="Ivanova N."/>
            <person name="Detter J.C."/>
            <person name="Walston-Davenport K."/>
            <person name="Han S."/>
            <person name="Adams M.W."/>
            <person name="Kelly R.M."/>
        </authorList>
    </citation>
    <scope>NUCLEOTIDE SEQUENCE [LARGE SCALE GENOMIC DNA]</scope>
    <source>
        <strain evidence="2">DSM 18901 / VKM B-2411 / 108</strain>
    </source>
</reference>
<evidence type="ECO:0000313" key="2">
    <source>
        <dbReference type="Proteomes" id="UP000006890"/>
    </source>
</evidence>
<dbReference type="KEGG" id="chd:Calhy_2601"/>
<protein>
    <submittedName>
        <fullName evidence="1">Uncharacterized protein</fullName>
    </submittedName>
</protein>
<reference key="1">
    <citation type="submission" date="2010-09" db="EMBL/GenBank/DDBJ databases">
        <title>Complete sequence of Caldicellulosiruptor hydrothermalis 108.</title>
        <authorList>
            <consortium name="US DOE Joint Genome Institute"/>
            <person name="Lucas S."/>
            <person name="Copeland A."/>
            <person name="Lapidus A."/>
            <person name="Cheng J.-F."/>
            <person name="Bruce D."/>
            <person name="Goodwin L."/>
            <person name="Pitluck S."/>
            <person name="Davenport K."/>
            <person name="Detter J.C."/>
            <person name="Han C."/>
            <person name="Tapia R."/>
            <person name="Land M."/>
            <person name="Hauser L."/>
            <person name="Chang Y.-J."/>
            <person name="Jeffries C."/>
            <person name="Kyrpides N."/>
            <person name="Ivanova N."/>
            <person name="Mikhailova N."/>
            <person name="Blumer-Schuette S.E."/>
            <person name="Kelly R.M."/>
            <person name="Woyke T."/>
        </authorList>
    </citation>
    <scope>NUCLEOTIDE SEQUENCE</scope>
    <source>
        <strain>108</strain>
    </source>
</reference>
<dbReference type="EMBL" id="CP002219">
    <property type="protein sequence ID" value="ADQ08290.1"/>
    <property type="molecule type" value="Genomic_DNA"/>
</dbReference>
<proteinExistence type="predicted"/>
<dbReference type="HOGENOM" id="CLU_3381074_0_0_9"/>
<gene>
    <name evidence="1" type="ordered locus">Calhy_2601</name>
</gene>